<protein>
    <submittedName>
        <fullName evidence="2">ATP-binding protein</fullName>
    </submittedName>
    <submittedName>
        <fullName evidence="3">DNA mismatch repair protein</fullName>
    </submittedName>
</protein>
<feature type="signal peptide" evidence="1">
    <location>
        <begin position="1"/>
        <end position="25"/>
    </location>
</feature>
<organism evidence="3">
    <name type="scientific">Bifidobacterium longum</name>
    <dbReference type="NCBI Taxonomy" id="216816"/>
    <lineage>
        <taxon>Bacteria</taxon>
        <taxon>Bacillati</taxon>
        <taxon>Actinomycetota</taxon>
        <taxon>Actinomycetes</taxon>
        <taxon>Bifidobacteriales</taxon>
        <taxon>Bifidobacteriaceae</taxon>
        <taxon>Bifidobacterium</taxon>
    </lineage>
</organism>
<evidence type="ECO:0000313" key="3">
    <source>
        <dbReference type="EMBL" id="VYT06183.1"/>
    </source>
</evidence>
<dbReference type="GO" id="GO:0005524">
    <property type="term" value="F:ATP binding"/>
    <property type="evidence" value="ECO:0007669"/>
    <property type="project" value="UniProtKB-KW"/>
</dbReference>
<dbReference type="Pfam" id="PF13589">
    <property type="entry name" value="HATPase_c_3"/>
    <property type="match status" value="1"/>
</dbReference>
<dbReference type="Gene3D" id="3.40.50.10140">
    <property type="entry name" value="Toll/interleukin-1 receptor homology (TIR) domain"/>
    <property type="match status" value="1"/>
</dbReference>
<dbReference type="RefSeq" id="WP_077422413.1">
    <property type="nucleotide sequence ID" value="NZ_CACRSV010000026.1"/>
</dbReference>
<dbReference type="InterPro" id="IPR035897">
    <property type="entry name" value="Toll_tir_struct_dom_sf"/>
</dbReference>
<dbReference type="EMBL" id="JAWLRA010000022">
    <property type="protein sequence ID" value="MDW3126643.1"/>
    <property type="molecule type" value="Genomic_DNA"/>
</dbReference>
<gene>
    <name evidence="3" type="ORF">BLLFYP82_01530</name>
    <name evidence="2" type="ORF">RS890_05990</name>
</gene>
<proteinExistence type="predicted"/>
<dbReference type="SUPFAM" id="SSF52200">
    <property type="entry name" value="Toll/Interleukin receptor TIR domain"/>
    <property type="match status" value="1"/>
</dbReference>
<dbReference type="Proteomes" id="UP001277803">
    <property type="component" value="Unassembled WGS sequence"/>
</dbReference>
<reference evidence="3" key="1">
    <citation type="submission" date="2019-11" db="EMBL/GenBank/DDBJ databases">
        <authorList>
            <person name="Feng L."/>
        </authorList>
    </citation>
    <scope>NUCLEOTIDE SEQUENCE</scope>
    <source>
        <strain evidence="3">BlongumLFYP82</strain>
    </source>
</reference>
<keyword evidence="2" id="KW-0547">Nucleotide-binding</keyword>
<name>A0A6N2TNE3_BIFLN</name>
<reference evidence="2" key="2">
    <citation type="submission" date="2023-10" db="EMBL/GenBank/DDBJ databases">
        <title>Rapid discrimination of Bifidobacterium longum Subspecies based on MALDI-TOF MS and Machine Learning.</title>
        <authorList>
            <person name="Chen J."/>
        </authorList>
    </citation>
    <scope>NUCLEOTIDE SEQUENCE</scope>
    <source>
        <strain evidence="2">YGMCC0039</strain>
    </source>
</reference>
<keyword evidence="1" id="KW-0732">Signal</keyword>
<dbReference type="EMBL" id="CACRSV010000026">
    <property type="protein sequence ID" value="VYT06183.1"/>
    <property type="molecule type" value="Genomic_DNA"/>
</dbReference>
<dbReference type="InterPro" id="IPR036890">
    <property type="entry name" value="HATPase_C_sf"/>
</dbReference>
<dbReference type="SUPFAM" id="SSF55874">
    <property type="entry name" value="ATPase domain of HSP90 chaperone/DNA topoisomerase II/histidine kinase"/>
    <property type="match status" value="1"/>
</dbReference>
<evidence type="ECO:0000256" key="1">
    <source>
        <dbReference type="SAM" id="SignalP"/>
    </source>
</evidence>
<evidence type="ECO:0000313" key="2">
    <source>
        <dbReference type="EMBL" id="MDW3126643.1"/>
    </source>
</evidence>
<feature type="chain" id="PRO_5038734518" evidence="1">
    <location>
        <begin position="26"/>
        <end position="709"/>
    </location>
</feature>
<dbReference type="AlphaFoldDB" id="A0A6N2TNE3"/>
<sequence length="709" mass="81070">MKKEFNFTWAALNLLGKSLYSNAWAAISELVANGLDAKATRVSVFIDARTKNDASIQIMDNGTGMRDKAIDTYVNVGYDRRDYYYHSNSPTEAQNNIMGRKGIGKLAALYLSKDYYIQTKTSDSAPTTWHLASDTRLAVKPYLTLETGIVTDAIDPEWEQSPSGTLLILNHVDLTGLGNVAFNALSHNLANHFLSSSMQSQAIYLGLARNEKEYNKHEFHKVEKMIAFHNYAMILENLSPENEPKEIREIKEHGSTVLIPYPNSDESKQTKVQVSSFSSVKVKDRPSYQGIYEISSEFLDAKILRLRQDVKIVDGIAKIPYQLTGWIGFHSTLNNSQAQQNDSNFRKNKNYNPAQIRLYVRNKLAVSNVLDTLGITQAFTNYIEGEISFDLLDDDLLPDIATSSRQGYNQLDGRWRLLVSILRPLVRSLITRRNEISKSLRQDITETVKRAKDIAVRDYGEYIDEIPDIPSKTKIEVKGMMAMQLKGEVEAKQNYKIFLSHKSDDVRFTNFIYKLLEQRGARKTDFFYTSADDNTEKYNDITSLSTQIKNNIVDDKSLIVYLATPLFKKSEFCLFEAGAGWATRGIEDYKIIGLRYEDIPQYLTNGKSEFSFLTNSEKSIELNKRTYLYLIDLFNHLIDHINKSREIKGEELVERFDQPQFEDAVQMRKKGKTEKDYMDPMVIDYWDTYVAPGLAEYLASITTKESVRP</sequence>
<keyword evidence="2" id="KW-0067">ATP-binding</keyword>
<accession>A0A6N2TNE3</accession>
<dbReference type="Gene3D" id="3.30.565.10">
    <property type="entry name" value="Histidine kinase-like ATPase, C-terminal domain"/>
    <property type="match status" value="1"/>
</dbReference>